<dbReference type="HOGENOM" id="CLU_104829_0_0_1"/>
<sequence>MDEGSGGKLTGMNQEVEGDFKLATLATQLNDLATKISKVNLDKTVNIGEKPWVAECTRRLADLLGELFCSMTKPNKVGSNTPPQRKGKEITINKDANASRHEAIKISTTSGKGKGKDKIVELSDASSDSTGFYTNDPTTYDSESMGSN</sequence>
<dbReference type="Proteomes" id="UP000011115">
    <property type="component" value="Unassembled WGS sequence"/>
</dbReference>
<proteinExistence type="predicted"/>
<organism evidence="2 3">
    <name type="scientific">Solanum tuberosum</name>
    <name type="common">Potato</name>
    <dbReference type="NCBI Taxonomy" id="4113"/>
    <lineage>
        <taxon>Eukaryota</taxon>
        <taxon>Viridiplantae</taxon>
        <taxon>Streptophyta</taxon>
        <taxon>Embryophyta</taxon>
        <taxon>Tracheophyta</taxon>
        <taxon>Spermatophyta</taxon>
        <taxon>Magnoliopsida</taxon>
        <taxon>eudicotyledons</taxon>
        <taxon>Gunneridae</taxon>
        <taxon>Pentapetalae</taxon>
        <taxon>asterids</taxon>
        <taxon>lamiids</taxon>
        <taxon>Solanales</taxon>
        <taxon>Solanaceae</taxon>
        <taxon>Solanoideae</taxon>
        <taxon>Solaneae</taxon>
        <taxon>Solanum</taxon>
    </lineage>
</organism>
<dbReference type="InParanoid" id="M1DWF7"/>
<reference evidence="2" key="2">
    <citation type="submission" date="2015-06" db="UniProtKB">
        <authorList>
            <consortium name="EnsemblPlants"/>
        </authorList>
    </citation>
    <scope>IDENTIFICATION</scope>
    <source>
        <strain evidence="2">DM1-3 516 R44</strain>
    </source>
</reference>
<evidence type="ECO:0000313" key="2">
    <source>
        <dbReference type="EnsemblPlants" id="PGSC0003DMT400095498"/>
    </source>
</evidence>
<feature type="region of interest" description="Disordered" evidence="1">
    <location>
        <begin position="107"/>
        <end position="148"/>
    </location>
</feature>
<accession>M1DWF7</accession>
<evidence type="ECO:0000256" key="1">
    <source>
        <dbReference type="SAM" id="MobiDB-lite"/>
    </source>
</evidence>
<dbReference type="Gramene" id="PGSC0003DMT400095498">
    <property type="protein sequence ID" value="PGSC0003DMT400095498"/>
    <property type="gene ID" value="PGSC0003DMG400045069"/>
</dbReference>
<dbReference type="AlphaFoldDB" id="M1DWF7"/>
<protein>
    <submittedName>
        <fullName evidence="2">Uncharacterized protein</fullName>
    </submittedName>
</protein>
<reference evidence="3" key="1">
    <citation type="journal article" date="2011" name="Nature">
        <title>Genome sequence and analysis of the tuber crop potato.</title>
        <authorList>
            <consortium name="The Potato Genome Sequencing Consortium"/>
        </authorList>
    </citation>
    <scope>NUCLEOTIDE SEQUENCE [LARGE SCALE GENOMIC DNA]</scope>
    <source>
        <strain evidence="3">cv. DM1-3 516 R44</strain>
    </source>
</reference>
<dbReference type="EnsemblPlants" id="PGSC0003DMT400095498">
    <property type="protein sequence ID" value="PGSC0003DMT400095498"/>
    <property type="gene ID" value="PGSC0003DMG400045069"/>
</dbReference>
<name>M1DWF7_SOLTU</name>
<evidence type="ECO:0000313" key="3">
    <source>
        <dbReference type="Proteomes" id="UP000011115"/>
    </source>
</evidence>
<feature type="compositionally biased region" description="Polar residues" evidence="1">
    <location>
        <begin position="124"/>
        <end position="148"/>
    </location>
</feature>
<keyword evidence="3" id="KW-1185">Reference proteome</keyword>
<dbReference type="PaxDb" id="4113-PGSC0003DMT400095498"/>